<evidence type="ECO:0000313" key="2">
    <source>
        <dbReference type="Proteomes" id="UP000254808"/>
    </source>
</evidence>
<proteinExistence type="predicted"/>
<gene>
    <name evidence="1" type="ORF">CYPRO_1397</name>
</gene>
<dbReference type="RefSeq" id="WP_114983925.1">
    <property type="nucleotide sequence ID" value="NZ_CP027806.1"/>
</dbReference>
<accession>A0A345UJK1</accession>
<protein>
    <submittedName>
        <fullName evidence="1">Uncharacterized protein</fullName>
    </submittedName>
</protein>
<sequence>MEDQGITVEELAQALANQFDAARYEITEDSFREILFIRIEGLSKFDSAEIEKRANPLLDEIESDYEEIILVDL</sequence>
<reference evidence="1 2" key="1">
    <citation type="submission" date="2018-03" db="EMBL/GenBank/DDBJ databases">
        <title>Phenotypic and genomic properties of Cyclonatronum proteinivorum gen. nov., sp. nov., a haloalkaliphilic bacteroidete from soda lakes possessing Na+-translocating rhodopsin.</title>
        <authorList>
            <person name="Toshchakov S.V."/>
            <person name="Korzhenkov A."/>
            <person name="Samarov N.I."/>
            <person name="Kublanov I.V."/>
            <person name="Muntyan M.S."/>
            <person name="Sorokin D.Y."/>
        </authorList>
    </citation>
    <scope>NUCLEOTIDE SEQUENCE [LARGE SCALE GENOMIC DNA]</scope>
    <source>
        <strain evidence="1 2">Omega</strain>
    </source>
</reference>
<dbReference type="Proteomes" id="UP000254808">
    <property type="component" value="Chromosome"/>
</dbReference>
<dbReference type="KEGG" id="cprv:CYPRO_1397"/>
<organism evidence="1 2">
    <name type="scientific">Cyclonatronum proteinivorum</name>
    <dbReference type="NCBI Taxonomy" id="1457365"/>
    <lineage>
        <taxon>Bacteria</taxon>
        <taxon>Pseudomonadati</taxon>
        <taxon>Balneolota</taxon>
        <taxon>Balneolia</taxon>
        <taxon>Balneolales</taxon>
        <taxon>Cyclonatronaceae</taxon>
        <taxon>Cyclonatronum</taxon>
    </lineage>
</organism>
<name>A0A345UJK1_9BACT</name>
<keyword evidence="2" id="KW-1185">Reference proteome</keyword>
<evidence type="ECO:0000313" key="1">
    <source>
        <dbReference type="EMBL" id="AXJ00653.1"/>
    </source>
</evidence>
<dbReference type="EMBL" id="CP027806">
    <property type="protein sequence ID" value="AXJ00653.1"/>
    <property type="molecule type" value="Genomic_DNA"/>
</dbReference>
<dbReference type="AlphaFoldDB" id="A0A345UJK1"/>